<keyword evidence="2" id="KW-1185">Reference proteome</keyword>
<name>A0A6A6T877_9PLEO</name>
<accession>A0A6A6T877</accession>
<protein>
    <submittedName>
        <fullName evidence="1">Uncharacterized protein</fullName>
    </submittedName>
</protein>
<dbReference type="AlphaFoldDB" id="A0A6A6T877"/>
<organism evidence="1 2">
    <name type="scientific">Lophiostoma macrostomum CBS 122681</name>
    <dbReference type="NCBI Taxonomy" id="1314788"/>
    <lineage>
        <taxon>Eukaryota</taxon>
        <taxon>Fungi</taxon>
        <taxon>Dikarya</taxon>
        <taxon>Ascomycota</taxon>
        <taxon>Pezizomycotina</taxon>
        <taxon>Dothideomycetes</taxon>
        <taxon>Pleosporomycetidae</taxon>
        <taxon>Pleosporales</taxon>
        <taxon>Lophiostomataceae</taxon>
        <taxon>Lophiostoma</taxon>
    </lineage>
</organism>
<dbReference type="EMBL" id="MU004341">
    <property type="protein sequence ID" value="KAF2656036.1"/>
    <property type="molecule type" value="Genomic_DNA"/>
</dbReference>
<dbReference type="Proteomes" id="UP000799324">
    <property type="component" value="Unassembled WGS sequence"/>
</dbReference>
<reference evidence="1" key="1">
    <citation type="journal article" date="2020" name="Stud. Mycol.">
        <title>101 Dothideomycetes genomes: a test case for predicting lifestyles and emergence of pathogens.</title>
        <authorList>
            <person name="Haridas S."/>
            <person name="Albert R."/>
            <person name="Binder M."/>
            <person name="Bloem J."/>
            <person name="Labutti K."/>
            <person name="Salamov A."/>
            <person name="Andreopoulos B."/>
            <person name="Baker S."/>
            <person name="Barry K."/>
            <person name="Bills G."/>
            <person name="Bluhm B."/>
            <person name="Cannon C."/>
            <person name="Castanera R."/>
            <person name="Culley D."/>
            <person name="Daum C."/>
            <person name="Ezra D."/>
            <person name="Gonzalez J."/>
            <person name="Henrissat B."/>
            <person name="Kuo A."/>
            <person name="Liang C."/>
            <person name="Lipzen A."/>
            <person name="Lutzoni F."/>
            <person name="Magnuson J."/>
            <person name="Mondo S."/>
            <person name="Nolan M."/>
            <person name="Ohm R."/>
            <person name="Pangilinan J."/>
            <person name="Park H.-J."/>
            <person name="Ramirez L."/>
            <person name="Alfaro M."/>
            <person name="Sun H."/>
            <person name="Tritt A."/>
            <person name="Yoshinaga Y."/>
            <person name="Zwiers L.-H."/>
            <person name="Turgeon B."/>
            <person name="Goodwin S."/>
            <person name="Spatafora J."/>
            <person name="Crous P."/>
            <person name="Grigoriev I."/>
        </authorList>
    </citation>
    <scope>NUCLEOTIDE SEQUENCE</scope>
    <source>
        <strain evidence="1">CBS 122681</strain>
    </source>
</reference>
<evidence type="ECO:0000313" key="1">
    <source>
        <dbReference type="EMBL" id="KAF2656036.1"/>
    </source>
</evidence>
<gene>
    <name evidence="1" type="ORF">K491DRAFT_403481</name>
</gene>
<evidence type="ECO:0000313" key="2">
    <source>
        <dbReference type="Proteomes" id="UP000799324"/>
    </source>
</evidence>
<proteinExistence type="predicted"/>
<sequence>MGMLRDTKKPAFILYARFGDDGALIDGRHGSAVLFFVEKEVVKREQARDGRALYIYIYQFKISVQDLTRTLRLPSHSSMFPSCKHIPANPRLCSANALQAKAIRRVSFCVLEIVTRHCIHGHLHNTTRYALRHGPKAARLGITASKRPLARCCLSPRTFAC</sequence>